<accession>A0A4Y2B7A7</accession>
<feature type="signal peptide" evidence="2">
    <location>
        <begin position="1"/>
        <end position="18"/>
    </location>
</feature>
<reference evidence="3 4" key="1">
    <citation type="journal article" date="2019" name="Sci. Rep.">
        <title>Orb-weaving spider Araneus ventricosus genome elucidates the spidroin gene catalogue.</title>
        <authorList>
            <person name="Kono N."/>
            <person name="Nakamura H."/>
            <person name="Ohtoshi R."/>
            <person name="Moran D.A.P."/>
            <person name="Shinohara A."/>
            <person name="Yoshida Y."/>
            <person name="Fujiwara M."/>
            <person name="Mori M."/>
            <person name="Tomita M."/>
            <person name="Arakawa K."/>
        </authorList>
    </citation>
    <scope>NUCLEOTIDE SEQUENCE [LARGE SCALE GENOMIC DNA]</scope>
</reference>
<gene>
    <name evidence="3" type="ORF">AVEN_81299_1</name>
</gene>
<keyword evidence="2" id="KW-0732">Signal</keyword>
<dbReference type="OrthoDB" id="6407151at2759"/>
<dbReference type="PANTHER" id="PTHR22933:SF43">
    <property type="entry name" value="LP10131P"/>
    <property type="match status" value="1"/>
</dbReference>
<proteinExistence type="predicted"/>
<dbReference type="Gene3D" id="2.170.140.10">
    <property type="entry name" value="Chitin binding domain"/>
    <property type="match status" value="1"/>
</dbReference>
<evidence type="ECO:0000313" key="3">
    <source>
        <dbReference type="EMBL" id="GBL87667.1"/>
    </source>
</evidence>
<dbReference type="AlphaFoldDB" id="A0A4Y2B7A7"/>
<dbReference type="SUPFAM" id="SSF57625">
    <property type="entry name" value="Invertebrate chitin-binding proteins"/>
    <property type="match status" value="1"/>
</dbReference>
<comment type="caution">
    <text evidence="3">The sequence shown here is derived from an EMBL/GenBank/DDBJ whole genome shotgun (WGS) entry which is preliminary data.</text>
</comment>
<sequence>MKLSIILFVLSTLALSLAASRSKRAAYELPDGAELIVGAVRTTFICSNEGYYADIDNNCQIFHVCHTAVHADGTSEMQQWSFMCGNQTVFNQFSFTCSSYEDAVPCGSSGDFFYLNANLHAGPNVFFHNEQDVARAAAVTPGRPAQGQPPVVRPPGGGRPPFRDSPKTWLQEDIQPAEIGHRLSYDLPKEHDQYFNLSKATACYKSAFVRGVSSASVEVAWGRRRI</sequence>
<evidence type="ECO:0000313" key="4">
    <source>
        <dbReference type="Proteomes" id="UP000499080"/>
    </source>
</evidence>
<keyword evidence="4" id="KW-1185">Reference proteome</keyword>
<evidence type="ECO:0000256" key="1">
    <source>
        <dbReference type="SAM" id="MobiDB-lite"/>
    </source>
</evidence>
<dbReference type="GO" id="GO:0008061">
    <property type="term" value="F:chitin binding"/>
    <property type="evidence" value="ECO:0007669"/>
    <property type="project" value="InterPro"/>
</dbReference>
<feature type="chain" id="PRO_5021386492" evidence="2">
    <location>
        <begin position="19"/>
        <end position="226"/>
    </location>
</feature>
<organism evidence="3 4">
    <name type="scientific">Araneus ventricosus</name>
    <name type="common">Orbweaver spider</name>
    <name type="synonym">Epeira ventricosa</name>
    <dbReference type="NCBI Taxonomy" id="182803"/>
    <lineage>
        <taxon>Eukaryota</taxon>
        <taxon>Metazoa</taxon>
        <taxon>Ecdysozoa</taxon>
        <taxon>Arthropoda</taxon>
        <taxon>Chelicerata</taxon>
        <taxon>Arachnida</taxon>
        <taxon>Araneae</taxon>
        <taxon>Araneomorphae</taxon>
        <taxon>Entelegynae</taxon>
        <taxon>Araneoidea</taxon>
        <taxon>Araneidae</taxon>
        <taxon>Araneus</taxon>
    </lineage>
</organism>
<dbReference type="EMBL" id="BGPR01000055">
    <property type="protein sequence ID" value="GBL87667.1"/>
    <property type="molecule type" value="Genomic_DNA"/>
</dbReference>
<dbReference type="InterPro" id="IPR036508">
    <property type="entry name" value="Chitin-bd_dom_sf"/>
</dbReference>
<name>A0A4Y2B7A7_ARAVE</name>
<protein>
    <submittedName>
        <fullName evidence="3">Uncharacterized protein</fullName>
    </submittedName>
</protein>
<dbReference type="Proteomes" id="UP000499080">
    <property type="component" value="Unassembled WGS sequence"/>
</dbReference>
<dbReference type="PANTHER" id="PTHR22933">
    <property type="entry name" value="FI18007P1-RELATED"/>
    <property type="match status" value="1"/>
</dbReference>
<feature type="region of interest" description="Disordered" evidence="1">
    <location>
        <begin position="140"/>
        <end position="165"/>
    </location>
</feature>
<evidence type="ECO:0000256" key="2">
    <source>
        <dbReference type="SAM" id="SignalP"/>
    </source>
</evidence>
<dbReference type="InterPro" id="IPR052976">
    <property type="entry name" value="Scoloptoxin-like"/>
</dbReference>